<dbReference type="SUPFAM" id="SSF53098">
    <property type="entry name" value="Ribonuclease H-like"/>
    <property type="match status" value="1"/>
</dbReference>
<dbReference type="InterPro" id="IPR051086">
    <property type="entry name" value="RNase_D-like"/>
</dbReference>
<dbReference type="Pfam" id="PF18305">
    <property type="entry name" value="DNA_pol_A_exoN"/>
    <property type="match status" value="1"/>
</dbReference>
<dbReference type="InterPro" id="IPR036397">
    <property type="entry name" value="RNaseH_sf"/>
</dbReference>
<proteinExistence type="predicted"/>
<dbReference type="EMBL" id="PPCV01000001">
    <property type="protein sequence ID" value="RXW33419.1"/>
    <property type="molecule type" value="Genomic_DNA"/>
</dbReference>
<dbReference type="GO" id="GO:0006139">
    <property type="term" value="P:nucleobase-containing compound metabolic process"/>
    <property type="evidence" value="ECO:0007669"/>
    <property type="project" value="InterPro"/>
</dbReference>
<sequence length="421" mass="45966">MNTPDSPASPPEAPEYTLVAAPAEGIPDVVRTPEALTAITAALAAGHGPVALDTERAHGFRYSGRAYLIQLRREGAGTVLLDPIAFSGADGRAHLGSLAEALSDAEWILHAATQDLPCLAEVELLPHTLFDTELGGRLLGLPRVSLGSLTERALGKSLAKEHSASDWSRRPLPESWLNYAALDVELLVPLRDWVAQELQAAGKRDWAEEEFAYLVDHAADPPHRRKDPWRRTAGTHEVRTPRGLAVVRELWQERDQIAARLDKAPGRILADRAITALAAQAESRGFALSRDAVRSVNGFTWRQASRFENNWIAATERALGLPTADLPPKRAAAEGPPHPKNWEHRFPEAAQRWAAMRPATVELAETWSLPVENLISPDALRRLAFEPPTPASTASVDAFLADLGVRQWQRDLVVPVVAPLV</sequence>
<dbReference type="Pfam" id="PF01612">
    <property type="entry name" value="DNA_pol_A_exo1"/>
    <property type="match status" value="1"/>
</dbReference>
<dbReference type="InterPro" id="IPR010997">
    <property type="entry name" value="HRDC-like_sf"/>
</dbReference>
<evidence type="ECO:0000259" key="1">
    <source>
        <dbReference type="SMART" id="SM00474"/>
    </source>
</evidence>
<dbReference type="GO" id="GO:0003676">
    <property type="term" value="F:nucleic acid binding"/>
    <property type="evidence" value="ECO:0007669"/>
    <property type="project" value="InterPro"/>
</dbReference>
<dbReference type="CDD" id="cd06142">
    <property type="entry name" value="RNaseD_exo"/>
    <property type="match status" value="1"/>
</dbReference>
<accession>A0A4Q2EJ70</accession>
<dbReference type="InterPro" id="IPR044876">
    <property type="entry name" value="HRDC_dom_sf"/>
</dbReference>
<dbReference type="RefSeq" id="WP_129457384.1">
    <property type="nucleotide sequence ID" value="NZ_PPCV01000001.1"/>
</dbReference>
<name>A0A4Q2EJ70_9ACTN</name>
<reference evidence="2 3" key="1">
    <citation type="submission" date="2018-01" db="EMBL/GenBank/DDBJ databases">
        <title>Lactibacter flavus gen. nov., sp. nov., a novel bacterium of the family Propionibacteriaceae isolated from raw milk and dairy products.</title>
        <authorList>
            <person name="Wenning M."/>
            <person name="Breitenwieser F."/>
            <person name="Huptas C."/>
            <person name="von Neubeck M."/>
            <person name="Busse H.-J."/>
            <person name="Scherer S."/>
        </authorList>
    </citation>
    <scope>NUCLEOTIDE SEQUENCE [LARGE SCALE GENOMIC DNA]</scope>
    <source>
        <strain evidence="2 3">VG341</strain>
    </source>
</reference>
<dbReference type="SUPFAM" id="SSF47819">
    <property type="entry name" value="HRDC-like"/>
    <property type="match status" value="1"/>
</dbReference>
<dbReference type="GO" id="GO:0000166">
    <property type="term" value="F:nucleotide binding"/>
    <property type="evidence" value="ECO:0007669"/>
    <property type="project" value="InterPro"/>
</dbReference>
<dbReference type="AlphaFoldDB" id="A0A4Q2EJ70"/>
<dbReference type="Pfam" id="PF00570">
    <property type="entry name" value="HRDC"/>
    <property type="match status" value="1"/>
</dbReference>
<dbReference type="PANTHER" id="PTHR47649:SF1">
    <property type="entry name" value="RIBONUCLEASE D"/>
    <property type="match status" value="1"/>
</dbReference>
<gene>
    <name evidence="2" type="ORF">C1706_01245</name>
</gene>
<dbReference type="Gene3D" id="3.30.420.10">
    <property type="entry name" value="Ribonuclease H-like superfamily/Ribonuclease H"/>
    <property type="match status" value="1"/>
</dbReference>
<dbReference type="GO" id="GO:0008408">
    <property type="term" value="F:3'-5' exonuclease activity"/>
    <property type="evidence" value="ECO:0007669"/>
    <property type="project" value="InterPro"/>
</dbReference>
<dbReference type="InterPro" id="IPR012337">
    <property type="entry name" value="RNaseH-like_sf"/>
</dbReference>
<dbReference type="InterPro" id="IPR041605">
    <property type="entry name" value="Exo_C"/>
</dbReference>
<dbReference type="InterPro" id="IPR002562">
    <property type="entry name" value="3'-5'_exonuclease_dom"/>
</dbReference>
<evidence type="ECO:0000313" key="2">
    <source>
        <dbReference type="EMBL" id="RXW33419.1"/>
    </source>
</evidence>
<organism evidence="2 3">
    <name type="scientific">Propioniciclava flava</name>
    <dbReference type="NCBI Taxonomy" id="2072026"/>
    <lineage>
        <taxon>Bacteria</taxon>
        <taxon>Bacillati</taxon>
        <taxon>Actinomycetota</taxon>
        <taxon>Actinomycetes</taxon>
        <taxon>Propionibacteriales</taxon>
        <taxon>Propionibacteriaceae</taxon>
        <taxon>Propioniciclava</taxon>
    </lineage>
</organism>
<keyword evidence="3" id="KW-1185">Reference proteome</keyword>
<feature type="domain" description="3'-5' exonuclease" evidence="1">
    <location>
        <begin position="27"/>
        <end position="199"/>
    </location>
</feature>
<dbReference type="InterPro" id="IPR002121">
    <property type="entry name" value="HRDC_dom"/>
</dbReference>
<comment type="caution">
    <text evidence="2">The sequence shown here is derived from an EMBL/GenBank/DDBJ whole genome shotgun (WGS) entry which is preliminary data.</text>
</comment>
<dbReference type="PANTHER" id="PTHR47649">
    <property type="entry name" value="RIBONUCLEASE D"/>
    <property type="match status" value="1"/>
</dbReference>
<evidence type="ECO:0000313" key="3">
    <source>
        <dbReference type="Proteomes" id="UP000290624"/>
    </source>
</evidence>
<dbReference type="OrthoDB" id="144122at2"/>
<protein>
    <submittedName>
        <fullName evidence="2">Ribonuclease D</fullName>
    </submittedName>
</protein>
<dbReference type="SMART" id="SM00474">
    <property type="entry name" value="35EXOc"/>
    <property type="match status" value="1"/>
</dbReference>
<dbReference type="Gene3D" id="1.10.150.80">
    <property type="entry name" value="HRDC domain"/>
    <property type="match status" value="2"/>
</dbReference>
<dbReference type="Proteomes" id="UP000290624">
    <property type="component" value="Unassembled WGS sequence"/>
</dbReference>